<reference evidence="3 4" key="1">
    <citation type="submission" date="2017-06" db="EMBL/GenBank/DDBJ databases">
        <title>Novel microbial phyla capable of carbon fixation and sulfur reduction in deep-sea sediments.</title>
        <authorList>
            <person name="Huang J."/>
            <person name="Baker B."/>
            <person name="Wang Y."/>
        </authorList>
    </citation>
    <scope>NUCLEOTIDE SEQUENCE [LARGE SCALE GENOMIC DNA]</scope>
    <source>
        <strain evidence="3">B3_LCP</strain>
    </source>
</reference>
<feature type="region of interest" description="Disordered" evidence="1">
    <location>
        <begin position="574"/>
        <end position="614"/>
    </location>
</feature>
<evidence type="ECO:0000313" key="4">
    <source>
        <dbReference type="Proteomes" id="UP000319619"/>
    </source>
</evidence>
<evidence type="ECO:0000259" key="2">
    <source>
        <dbReference type="Pfam" id="PF20250"/>
    </source>
</evidence>
<dbReference type="EMBL" id="NJBN01000001">
    <property type="protein sequence ID" value="TKJ42193.1"/>
    <property type="molecule type" value="Genomic_DNA"/>
</dbReference>
<proteinExistence type="predicted"/>
<dbReference type="Proteomes" id="UP000319619">
    <property type="component" value="Unassembled WGS sequence"/>
</dbReference>
<dbReference type="AlphaFoldDB" id="A0A532V4R7"/>
<evidence type="ECO:0000256" key="1">
    <source>
        <dbReference type="SAM" id="MobiDB-lite"/>
    </source>
</evidence>
<dbReference type="Pfam" id="PF03961">
    <property type="entry name" value="FapA"/>
    <property type="match status" value="1"/>
</dbReference>
<evidence type="ECO:0000313" key="3">
    <source>
        <dbReference type="EMBL" id="TKJ42193.1"/>
    </source>
</evidence>
<protein>
    <recommendedName>
        <fullName evidence="2">Flagellar Assembly Protein A N-terminal region domain-containing protein</fullName>
    </recommendedName>
</protein>
<dbReference type="InterPro" id="IPR046865">
    <property type="entry name" value="FapA_b_solenoid"/>
</dbReference>
<dbReference type="InterPro" id="IPR046866">
    <property type="entry name" value="FapA_N"/>
</dbReference>
<dbReference type="PANTHER" id="PTHR38032:SF1">
    <property type="entry name" value="RNA-BINDING PROTEIN KHPB N-TERMINAL DOMAIN-CONTAINING PROTEIN"/>
    <property type="match status" value="1"/>
</dbReference>
<accession>A0A532V4R7</accession>
<comment type="caution">
    <text evidence="3">The sequence shown here is derived from an EMBL/GenBank/DDBJ whole genome shotgun (WGS) entry which is preliminary data.</text>
</comment>
<feature type="compositionally biased region" description="Basic residues" evidence="1">
    <location>
        <begin position="595"/>
        <end position="614"/>
    </location>
</feature>
<sequence>MDPLRQQNNVQPHFAGDPEIEIEQFGEDYWAARIVFLDFDSSDLNKASRIREAKRMISMQYGIAVELLEFKEVLEKVPVPEGVYARILIGKIEIGQGPPVVRLRPTQTSRGELLHEMIAEVDFYYLDEFEEQITADRIELELNRAGVDITLCNFDVINEALNTVIENRNYVKKLVVARGELPSIGRDAEIEYTFYIDPSGSDSISDYTTGRKVKSQDIICQKIPARDGRRRGCTVRGDPILPIQGLDFELATGEGAKLSLDGNTVTALREGITIILRKNRRIYTLAGEKTVTEKLQVSVKPLVEFDANDILNIALEESVGIIGDLKEGSSIKSDGEVFLGGDLERGTKVSAGDDVFISGQILGGEIQTNGSMYSEGDAANVSISATKDIHVKGKLKNANVSADRIRVKKLEGSNIEAGRKLIVDEVGDDAIGRRTAVKLGRQDYYQHKLGENRDALVDFRESLERIKSLFGVDLLEQLNGSNQQQLLVRYIKRLRQYGQNELEGETIDSLKRLLETVHPLQEVIEEKKDEISVLEKKASDDREHRPVIVVREKIRDEIDVTIGDRTETVVPAESGTAITTSEDGGVRKYELKAPSGRKAKRFFTSKASQKKKHN</sequence>
<dbReference type="InterPro" id="IPR005646">
    <property type="entry name" value="FapA"/>
</dbReference>
<name>A0A532V4R7_UNCL8</name>
<organism evidence="3 4">
    <name type="scientific">candidate division LCP-89 bacterium B3_LCP</name>
    <dbReference type="NCBI Taxonomy" id="2012998"/>
    <lineage>
        <taxon>Bacteria</taxon>
        <taxon>Pseudomonadati</taxon>
        <taxon>Bacteria division LCP-89</taxon>
    </lineage>
</organism>
<dbReference type="PANTHER" id="PTHR38032">
    <property type="entry name" value="POLYMERASE-RELATED"/>
    <property type="match status" value="1"/>
</dbReference>
<dbReference type="Pfam" id="PF20250">
    <property type="entry name" value="FapA_N"/>
    <property type="match status" value="1"/>
</dbReference>
<feature type="domain" description="Flagellar Assembly Protein A N-terminal region" evidence="2">
    <location>
        <begin position="117"/>
        <end position="273"/>
    </location>
</feature>
<gene>
    <name evidence="3" type="ORF">CEE37_00510</name>
</gene>